<name>A0A4R4JS81_9BACT</name>
<evidence type="ECO:0000313" key="3">
    <source>
        <dbReference type="Proteomes" id="UP000295706"/>
    </source>
</evidence>
<comment type="caution">
    <text evidence="2">The sequence shown here is derived from an EMBL/GenBank/DDBJ whole genome shotgun (WGS) entry which is preliminary data.</text>
</comment>
<dbReference type="SUPFAM" id="SSF49299">
    <property type="entry name" value="PKD domain"/>
    <property type="match status" value="1"/>
</dbReference>
<dbReference type="InterPro" id="IPR008979">
    <property type="entry name" value="Galactose-bd-like_sf"/>
</dbReference>
<organism evidence="2 3">
    <name type="scientific">Arundinibacter roseus</name>
    <dbReference type="NCBI Taxonomy" id="2070510"/>
    <lineage>
        <taxon>Bacteria</taxon>
        <taxon>Pseudomonadati</taxon>
        <taxon>Bacteroidota</taxon>
        <taxon>Cytophagia</taxon>
        <taxon>Cytophagales</taxon>
        <taxon>Spirosomataceae</taxon>
        <taxon>Arundinibacter</taxon>
    </lineage>
</organism>
<dbReference type="AlphaFoldDB" id="A0A4R4JS81"/>
<dbReference type="InterPro" id="IPR035986">
    <property type="entry name" value="PKD_dom_sf"/>
</dbReference>
<dbReference type="Gene3D" id="2.60.40.10">
    <property type="entry name" value="Immunoglobulins"/>
    <property type="match status" value="2"/>
</dbReference>
<accession>A0A4R4JS81</accession>
<protein>
    <recommendedName>
        <fullName evidence="1">PKD domain-containing protein</fullName>
    </recommendedName>
</protein>
<proteinExistence type="predicted"/>
<dbReference type="RefSeq" id="WP_199879949.1">
    <property type="nucleotide sequence ID" value="NZ_SMJU01000029.1"/>
</dbReference>
<dbReference type="SUPFAM" id="SSF49785">
    <property type="entry name" value="Galactose-binding domain-like"/>
    <property type="match status" value="1"/>
</dbReference>
<feature type="non-terminal residue" evidence="2">
    <location>
        <position position="579"/>
    </location>
</feature>
<evidence type="ECO:0000259" key="1">
    <source>
        <dbReference type="PROSITE" id="PS50093"/>
    </source>
</evidence>
<dbReference type="InterPro" id="IPR000601">
    <property type="entry name" value="PKD_dom"/>
</dbReference>
<evidence type="ECO:0000313" key="2">
    <source>
        <dbReference type="EMBL" id="TDB57323.1"/>
    </source>
</evidence>
<reference evidence="2 3" key="1">
    <citation type="submission" date="2019-02" db="EMBL/GenBank/DDBJ databases">
        <title>Arundinibacter roseus gen. nov., sp. nov., a new member of the family Cytophagaceae.</title>
        <authorList>
            <person name="Szuroczki S."/>
            <person name="Khayer B."/>
            <person name="Sproer C."/>
            <person name="Toumi M."/>
            <person name="Szabo A."/>
            <person name="Felfoldi T."/>
            <person name="Schumann P."/>
            <person name="Toth E."/>
        </authorList>
    </citation>
    <scope>NUCLEOTIDE SEQUENCE [LARGE SCALE GENOMIC DNA]</scope>
    <source>
        <strain evidence="2 3">DMA-k-7a</strain>
    </source>
</reference>
<dbReference type="InterPro" id="IPR013783">
    <property type="entry name" value="Ig-like_fold"/>
</dbReference>
<keyword evidence="3" id="KW-1185">Reference proteome</keyword>
<dbReference type="PROSITE" id="PS50093">
    <property type="entry name" value="PKD"/>
    <property type="match status" value="1"/>
</dbReference>
<dbReference type="Proteomes" id="UP000295706">
    <property type="component" value="Unassembled WGS sequence"/>
</dbReference>
<dbReference type="EMBL" id="SMJU01000029">
    <property type="protein sequence ID" value="TDB57323.1"/>
    <property type="molecule type" value="Genomic_DNA"/>
</dbReference>
<dbReference type="SUPFAM" id="SSF117074">
    <property type="entry name" value="Hypothetical protein PA1324"/>
    <property type="match status" value="1"/>
</dbReference>
<gene>
    <name evidence="2" type="ORF">EZE20_23710</name>
</gene>
<dbReference type="CDD" id="cd00146">
    <property type="entry name" value="PKD"/>
    <property type="match status" value="1"/>
</dbReference>
<sequence>MSNFCLFKARSVQRDPARKKTGKFGFTALIYWVLLSLGTATLSMATNVGGFIYCDYNNSNSYNSGEALPVSGLTVKIYNRSNGSLLKTVTTNSSGYYSADPITDGLSIRSEIVYNGNTYTFNTTSPTSSAHIKVVCVCDPENANAPPFCAPTLTCPSGSGSLNWSQTINAANGTPAVFRLIDGGTETFTLPITLPTAFSNAVTVTISEAIAWDGYAGRNSVSQPNERYRLVFLKNNVIQATTNFTGDVADNKTQAYWKGGLGTVYLPNGADAIKVVHWGASTANGGQNDNSNPNSVVPTGICMKYTVPTTTNCPCPSGNLVTNPNFSSNTSGWSTTNGQLSYGTGGAFGGFLVLNNNDLSGNYFVYQDITLGAGKYYNFTGKAAKHSGSNAKVFLEFYNGSTKIGYTPDFFVTKNFDGNFQDIPTVQGFTPPSTTKIRIVGYANGTALKLDNLVLTTCNDTPTVTVSKSGNLTCVNNSVTVTATATSSSPITYSWTVPSGVTNPGNVASFSTTKAGTYTVSVTIPGSGSGCSATASTTVTENKTNPTVSLNSPVLTCASPSQTLTATASPSTGVTYAWT</sequence>
<dbReference type="Gene3D" id="2.60.120.260">
    <property type="entry name" value="Galactose-binding domain-like"/>
    <property type="match status" value="1"/>
</dbReference>
<feature type="domain" description="PKD" evidence="1">
    <location>
        <begin position="462"/>
        <end position="540"/>
    </location>
</feature>